<dbReference type="HOGENOM" id="CLU_2231405_0_0_11"/>
<dbReference type="EMBL" id="AORC01000018">
    <property type="protein sequence ID" value="EYT48147.1"/>
    <property type="molecule type" value="Genomic_DNA"/>
</dbReference>
<evidence type="ECO:0000256" key="1">
    <source>
        <dbReference type="SAM" id="MobiDB-lite"/>
    </source>
</evidence>
<proteinExistence type="predicted"/>
<dbReference type="Proteomes" id="UP000019754">
    <property type="component" value="Unassembled WGS sequence"/>
</dbReference>
<keyword evidence="3" id="KW-1185">Reference proteome</keyword>
<sequence>MLAVGTNAAAGDRLDDDAGSGAGAGCVPGAEGGPEADGVPEAGLAGAAEGGVRRRGVPTSIQGSCSSQGRSSRTGVSGAVGRDGMALLRSGRLGDPCCPGGVSQG</sequence>
<gene>
    <name evidence="2" type="ORF">D641_0113050</name>
</gene>
<feature type="region of interest" description="Disordered" evidence="1">
    <location>
        <begin position="1"/>
        <end position="105"/>
    </location>
</feature>
<name>A0A022KRK3_9MICO</name>
<feature type="compositionally biased region" description="Gly residues" evidence="1">
    <location>
        <begin position="20"/>
        <end position="32"/>
    </location>
</feature>
<evidence type="ECO:0000313" key="2">
    <source>
        <dbReference type="EMBL" id="EYT48147.1"/>
    </source>
</evidence>
<dbReference type="AlphaFoldDB" id="A0A022KRK3"/>
<comment type="caution">
    <text evidence="2">The sequence shown here is derived from an EMBL/GenBank/DDBJ whole genome shotgun (WGS) entry which is preliminary data.</text>
</comment>
<protein>
    <submittedName>
        <fullName evidence="2">Uncharacterized protein</fullName>
    </submittedName>
</protein>
<organism evidence="2 3">
    <name type="scientific">Brachybacterium muris UCD-AY4</name>
    <dbReference type="NCBI Taxonomy" id="1249481"/>
    <lineage>
        <taxon>Bacteria</taxon>
        <taxon>Bacillati</taxon>
        <taxon>Actinomycetota</taxon>
        <taxon>Actinomycetes</taxon>
        <taxon>Micrococcales</taxon>
        <taxon>Dermabacteraceae</taxon>
        <taxon>Brachybacterium</taxon>
    </lineage>
</organism>
<accession>A0A022KRK3</accession>
<evidence type="ECO:0000313" key="3">
    <source>
        <dbReference type="Proteomes" id="UP000019754"/>
    </source>
</evidence>
<reference evidence="2 3" key="1">
    <citation type="journal article" date="2013" name="Genome Announc.">
        <title>Draft genome sequence of an Actinobacterium, Brachybacterium muris strain UCD-AY4.</title>
        <authorList>
            <person name="Lo J.R."/>
            <person name="Lang J.M."/>
            <person name="Darling A.E."/>
            <person name="Eisen J.A."/>
            <person name="Coil D.A."/>
        </authorList>
    </citation>
    <scope>NUCLEOTIDE SEQUENCE [LARGE SCALE GENOMIC DNA]</scope>
    <source>
        <strain evidence="2 3">UCD-AY4</strain>
    </source>
</reference>
<feature type="compositionally biased region" description="Low complexity" evidence="1">
    <location>
        <begin position="57"/>
        <end position="73"/>
    </location>
</feature>